<dbReference type="Pfam" id="PF10551">
    <property type="entry name" value="MULE"/>
    <property type="match status" value="1"/>
</dbReference>
<dbReference type="InterPro" id="IPR018289">
    <property type="entry name" value="MULE_transposase_dom"/>
</dbReference>
<dbReference type="PANTHER" id="PTHR47718">
    <property type="entry name" value="OS01G0519700 PROTEIN"/>
    <property type="match status" value="1"/>
</dbReference>
<organism evidence="2 3">
    <name type="scientific">Liquidambar formosana</name>
    <name type="common">Formosan gum</name>
    <dbReference type="NCBI Taxonomy" id="63359"/>
    <lineage>
        <taxon>Eukaryota</taxon>
        <taxon>Viridiplantae</taxon>
        <taxon>Streptophyta</taxon>
        <taxon>Embryophyta</taxon>
        <taxon>Tracheophyta</taxon>
        <taxon>Spermatophyta</taxon>
        <taxon>Magnoliopsida</taxon>
        <taxon>eudicotyledons</taxon>
        <taxon>Gunneridae</taxon>
        <taxon>Pentapetalae</taxon>
        <taxon>Saxifragales</taxon>
        <taxon>Altingiaceae</taxon>
        <taxon>Liquidambar</taxon>
    </lineage>
</organism>
<dbReference type="EMBL" id="JBBPBK010000010">
    <property type="protein sequence ID" value="KAK9276399.1"/>
    <property type="molecule type" value="Genomic_DNA"/>
</dbReference>
<feature type="domain" description="MULE transposase" evidence="1">
    <location>
        <begin position="157"/>
        <end position="203"/>
    </location>
</feature>
<comment type="caution">
    <text evidence="2">The sequence shown here is derived from an EMBL/GenBank/DDBJ whole genome shotgun (WGS) entry which is preliminary data.</text>
</comment>
<dbReference type="PANTHER" id="PTHR47718:SF13">
    <property type="entry name" value="OS09G0290500 PROTEIN"/>
    <property type="match status" value="1"/>
</dbReference>
<dbReference type="Proteomes" id="UP001415857">
    <property type="component" value="Unassembled WGS sequence"/>
</dbReference>
<gene>
    <name evidence="2" type="ORF">L1049_005932</name>
</gene>
<reference evidence="2 3" key="1">
    <citation type="journal article" date="2024" name="Plant J.">
        <title>Genome sequences and population genomics reveal climatic adaptation and genomic divergence between two closely related sweetgum species.</title>
        <authorList>
            <person name="Xu W.Q."/>
            <person name="Ren C.Q."/>
            <person name="Zhang X.Y."/>
            <person name="Comes H.P."/>
            <person name="Liu X.H."/>
            <person name="Li Y.G."/>
            <person name="Kettle C.J."/>
            <person name="Jalonen R."/>
            <person name="Gaisberger H."/>
            <person name="Ma Y.Z."/>
            <person name="Qiu Y.X."/>
        </authorList>
    </citation>
    <scope>NUCLEOTIDE SEQUENCE [LARGE SCALE GENOMIC DNA]</scope>
    <source>
        <strain evidence="2">Hangzhou</strain>
    </source>
</reference>
<accession>A0AAP0WQQ0</accession>
<protein>
    <recommendedName>
        <fullName evidence="1">MULE transposase domain-containing protein</fullName>
    </recommendedName>
</protein>
<proteinExistence type="predicted"/>
<sequence length="261" mass="31769">MGGREGEREWFLLEDREREREEYERSHMPRLHTWTKKKKKEKKGKTRFFRCNKKLDLHVKRKLELNDQAGICPQRNFYSLVVETRGYKNLAFGEKECRNYIEQARRLRLGMGDAQAIHNYFVRMQANNSNFFYLMNLDEDCRLRNLFWADAKNRTAFEAWLACMSWCPLRAIITDQYKAMQRAIERVVPNTRHRRCLWHIMKKVPEKLRCYSQYEGIKTTLQNVVYDSFTKDEFEEGWTKMIEKYDLYDNKWLGGLYDERH</sequence>
<evidence type="ECO:0000313" key="2">
    <source>
        <dbReference type="EMBL" id="KAK9276399.1"/>
    </source>
</evidence>
<dbReference type="AlphaFoldDB" id="A0AAP0WQQ0"/>
<evidence type="ECO:0000259" key="1">
    <source>
        <dbReference type="Pfam" id="PF10551"/>
    </source>
</evidence>
<name>A0AAP0WQQ0_LIQFO</name>
<evidence type="ECO:0000313" key="3">
    <source>
        <dbReference type="Proteomes" id="UP001415857"/>
    </source>
</evidence>
<keyword evidence="3" id="KW-1185">Reference proteome</keyword>